<accession>A0A8E2JXU4</accession>
<gene>
    <name evidence="1" type="ORF">AOQ84DRAFT_417053</name>
</gene>
<dbReference type="Proteomes" id="UP000250140">
    <property type="component" value="Unassembled WGS sequence"/>
</dbReference>
<protein>
    <submittedName>
        <fullName evidence="1">Uncharacterized protein</fullName>
    </submittedName>
</protein>
<evidence type="ECO:0000313" key="1">
    <source>
        <dbReference type="EMBL" id="OCL13112.1"/>
    </source>
</evidence>
<dbReference type="EMBL" id="KV748783">
    <property type="protein sequence ID" value="OCL13112.1"/>
    <property type="molecule type" value="Genomic_DNA"/>
</dbReference>
<sequence>MALIARSRHRQPDSDLPITVVIEDRDYNMNRGALSLFIPKLEQKQRSYGILDVDDIVYRSPIVRRAQVAEHNMRGACIVLLETISKNVAKEAVKIQLVRKLDKELCQDQSYSHHRPGQLCLKLFLCLSELSQRYKSSPLGSTLSHFFISHGSAIAAHSDPNTLLKWFSAIMTAQIDRADFDACMQQFSHAQPHVIQELLNPRRGNSRPSRLLREFIRRLLYIQEIFSDEYMGFRQRGMRRNRYPTYQSRYMDRYEYENPGRRTRRRIGYRVPSVRLLGNSHLLESDEYDYGEVAIEEYIDHRLDEVRDETDMALYNVHDRLVELEDTVGVESDRGALYEDINSEF</sequence>
<name>A0A8E2JXU4_9PEZI</name>
<proteinExistence type="predicted"/>
<evidence type="ECO:0000313" key="2">
    <source>
        <dbReference type="Proteomes" id="UP000250140"/>
    </source>
</evidence>
<keyword evidence="2" id="KW-1185">Reference proteome</keyword>
<organism evidence="1 2">
    <name type="scientific">Glonium stellatum</name>
    <dbReference type="NCBI Taxonomy" id="574774"/>
    <lineage>
        <taxon>Eukaryota</taxon>
        <taxon>Fungi</taxon>
        <taxon>Dikarya</taxon>
        <taxon>Ascomycota</taxon>
        <taxon>Pezizomycotina</taxon>
        <taxon>Dothideomycetes</taxon>
        <taxon>Pleosporomycetidae</taxon>
        <taxon>Gloniales</taxon>
        <taxon>Gloniaceae</taxon>
        <taxon>Glonium</taxon>
    </lineage>
</organism>
<reference evidence="1 2" key="1">
    <citation type="journal article" date="2016" name="Nat. Commun.">
        <title>Ectomycorrhizal ecology is imprinted in the genome of the dominant symbiotic fungus Cenococcum geophilum.</title>
        <authorList>
            <consortium name="DOE Joint Genome Institute"/>
            <person name="Peter M."/>
            <person name="Kohler A."/>
            <person name="Ohm R.A."/>
            <person name="Kuo A."/>
            <person name="Krutzmann J."/>
            <person name="Morin E."/>
            <person name="Arend M."/>
            <person name="Barry K.W."/>
            <person name="Binder M."/>
            <person name="Choi C."/>
            <person name="Clum A."/>
            <person name="Copeland A."/>
            <person name="Grisel N."/>
            <person name="Haridas S."/>
            <person name="Kipfer T."/>
            <person name="LaButti K."/>
            <person name="Lindquist E."/>
            <person name="Lipzen A."/>
            <person name="Maire R."/>
            <person name="Meier B."/>
            <person name="Mihaltcheva S."/>
            <person name="Molinier V."/>
            <person name="Murat C."/>
            <person name="Poggeler S."/>
            <person name="Quandt C.A."/>
            <person name="Sperisen C."/>
            <person name="Tritt A."/>
            <person name="Tisserant E."/>
            <person name="Crous P.W."/>
            <person name="Henrissat B."/>
            <person name="Nehls U."/>
            <person name="Egli S."/>
            <person name="Spatafora J.W."/>
            <person name="Grigoriev I.V."/>
            <person name="Martin F.M."/>
        </authorList>
    </citation>
    <scope>NUCLEOTIDE SEQUENCE [LARGE SCALE GENOMIC DNA]</scope>
    <source>
        <strain evidence="1 2">CBS 207.34</strain>
    </source>
</reference>
<dbReference type="AlphaFoldDB" id="A0A8E2JXU4"/>